<feature type="compositionally biased region" description="Polar residues" evidence="1">
    <location>
        <begin position="297"/>
        <end position="314"/>
    </location>
</feature>
<dbReference type="AlphaFoldDB" id="A9UVV8"/>
<reference evidence="2 3" key="1">
    <citation type="journal article" date="2008" name="Nature">
        <title>The genome of the choanoflagellate Monosiga brevicollis and the origin of metazoans.</title>
        <authorList>
            <consortium name="JGI Sequencing"/>
            <person name="King N."/>
            <person name="Westbrook M.J."/>
            <person name="Young S.L."/>
            <person name="Kuo A."/>
            <person name="Abedin M."/>
            <person name="Chapman J."/>
            <person name="Fairclough S."/>
            <person name="Hellsten U."/>
            <person name="Isogai Y."/>
            <person name="Letunic I."/>
            <person name="Marr M."/>
            <person name="Pincus D."/>
            <person name="Putnam N."/>
            <person name="Rokas A."/>
            <person name="Wright K.J."/>
            <person name="Zuzow R."/>
            <person name="Dirks W."/>
            <person name="Good M."/>
            <person name="Goodstein D."/>
            <person name="Lemons D."/>
            <person name="Li W."/>
            <person name="Lyons J.B."/>
            <person name="Morris A."/>
            <person name="Nichols S."/>
            <person name="Richter D.J."/>
            <person name="Salamov A."/>
            <person name="Bork P."/>
            <person name="Lim W.A."/>
            <person name="Manning G."/>
            <person name="Miller W.T."/>
            <person name="McGinnis W."/>
            <person name="Shapiro H."/>
            <person name="Tjian R."/>
            <person name="Grigoriev I.V."/>
            <person name="Rokhsar D."/>
        </authorList>
    </citation>
    <scope>NUCLEOTIDE SEQUENCE [LARGE SCALE GENOMIC DNA]</scope>
    <source>
        <strain evidence="3">MX1 / ATCC 50154</strain>
    </source>
</reference>
<name>A9UVV8_MONBE</name>
<dbReference type="GO" id="GO:0005737">
    <property type="term" value="C:cytoplasm"/>
    <property type="evidence" value="ECO:0000318"/>
    <property type="project" value="GO_Central"/>
</dbReference>
<feature type="compositionally biased region" description="Polar residues" evidence="1">
    <location>
        <begin position="205"/>
        <end position="237"/>
    </location>
</feature>
<dbReference type="RefSeq" id="XP_001744509.1">
    <property type="nucleotide sequence ID" value="XM_001744457.1"/>
</dbReference>
<dbReference type="InterPro" id="IPR036770">
    <property type="entry name" value="Ankyrin_rpt-contain_sf"/>
</dbReference>
<dbReference type="SMART" id="SM00248">
    <property type="entry name" value="ANK"/>
    <property type="match status" value="2"/>
</dbReference>
<dbReference type="KEGG" id="mbr:MONBRDRAFT_24259"/>
<feature type="region of interest" description="Disordered" evidence="1">
    <location>
        <begin position="198"/>
        <end position="242"/>
    </location>
</feature>
<dbReference type="GeneID" id="5889822"/>
<feature type="region of interest" description="Disordered" evidence="1">
    <location>
        <begin position="423"/>
        <end position="455"/>
    </location>
</feature>
<accession>A9UVV8</accession>
<evidence type="ECO:0000313" key="2">
    <source>
        <dbReference type="EMBL" id="EDQ90458.1"/>
    </source>
</evidence>
<dbReference type="SUPFAM" id="SSF48403">
    <property type="entry name" value="Ankyrin repeat"/>
    <property type="match status" value="1"/>
</dbReference>
<dbReference type="EMBL" id="CH991547">
    <property type="protein sequence ID" value="EDQ90458.1"/>
    <property type="molecule type" value="Genomic_DNA"/>
</dbReference>
<proteinExistence type="predicted"/>
<feature type="region of interest" description="Disordered" evidence="1">
    <location>
        <begin position="328"/>
        <end position="394"/>
    </location>
</feature>
<dbReference type="InParanoid" id="A9UVV8"/>
<dbReference type="Proteomes" id="UP000001357">
    <property type="component" value="Unassembled WGS sequence"/>
</dbReference>
<dbReference type="InterPro" id="IPR002110">
    <property type="entry name" value="Ankyrin_rpt"/>
</dbReference>
<feature type="compositionally biased region" description="Polar residues" evidence="1">
    <location>
        <begin position="336"/>
        <end position="346"/>
    </location>
</feature>
<feature type="compositionally biased region" description="Basic and acidic residues" evidence="1">
    <location>
        <begin position="370"/>
        <end position="379"/>
    </location>
</feature>
<organism evidence="2 3">
    <name type="scientific">Monosiga brevicollis</name>
    <name type="common">Choanoflagellate</name>
    <dbReference type="NCBI Taxonomy" id="81824"/>
    <lineage>
        <taxon>Eukaryota</taxon>
        <taxon>Choanoflagellata</taxon>
        <taxon>Craspedida</taxon>
        <taxon>Salpingoecidae</taxon>
        <taxon>Monosiga</taxon>
    </lineage>
</organism>
<evidence type="ECO:0000313" key="3">
    <source>
        <dbReference type="Proteomes" id="UP000001357"/>
    </source>
</evidence>
<evidence type="ECO:0000256" key="1">
    <source>
        <dbReference type="SAM" id="MobiDB-lite"/>
    </source>
</evidence>
<dbReference type="GO" id="GO:0005634">
    <property type="term" value="C:nucleus"/>
    <property type="evidence" value="ECO:0000318"/>
    <property type="project" value="GO_Central"/>
</dbReference>
<dbReference type="Pfam" id="PF12796">
    <property type="entry name" value="Ank_2"/>
    <property type="match status" value="1"/>
</dbReference>
<feature type="region of interest" description="Disordered" evidence="1">
    <location>
        <begin position="31"/>
        <end position="52"/>
    </location>
</feature>
<dbReference type="Gene3D" id="1.25.40.20">
    <property type="entry name" value="Ankyrin repeat-containing domain"/>
    <property type="match status" value="1"/>
</dbReference>
<sequence length="658" mass="71018">MAATVPPTKKRSSDNVLMQEIAKHLHDHALRRHNDQSWTNSSRLRQAKTSRAVDPPVITSAARNTTTSCALSHPVSDGHPNCSCYPPSPDPVPERAQNARQLQEQFGRRLSHMDTVHSKLHRHSQTYSYGRGQSHHDRRSSALPLLQTNHRGSLLRGPSASYTGRASLTTQERSFHRNLSTQGTIMGLVAHSNLPNRDQARHRSTYMSRRTSRLSGFHSTSALHSPASSTSVLSPHSSAGDGVPPLSVHRLDQVHLSETPSIDSVDSVGVEASDKAASVGISVIAEEDRMQPPSRAGKSSSANDYPSVTAMLSTSPGSRLSLAHISLDAAPPTRPRPSQSMLSPSSVLRAAASPGCQRQLSSSDFKAAAKRTDRLLERPRRNRSNSASPRLDQSYRSNQLLEVVPLTTIPKSPVLGHIKKPRRFTANAPVPDHTDKLQAPGQTASHPPASQPSSLGAIAEQAISVSPGRLPHLPAMDSAVPDLPNDQAFKDMPASGVSEQSDANKLGNNGNAVIGAPPSSSLLTNPTAPVLPAIMPALYLDRWWKAIDAGDFEAVQALLDIWPQLMEERRDQDQATALMVAAGLDDQDLVEVLLERESNVAEVDIDGFSALHYAVSQRASVDILDLLLEARAPMEGFKVCACLGLDRVDLFIEVPIGD</sequence>
<feature type="region of interest" description="Disordered" evidence="1">
    <location>
        <begin position="283"/>
        <end position="314"/>
    </location>
</feature>
<keyword evidence="3" id="KW-1185">Reference proteome</keyword>
<protein>
    <submittedName>
        <fullName evidence="2">Uncharacterized protein</fullName>
    </submittedName>
</protein>
<feature type="compositionally biased region" description="Polar residues" evidence="1">
    <location>
        <begin position="36"/>
        <end position="49"/>
    </location>
</feature>
<gene>
    <name evidence="2" type="ORF">MONBRDRAFT_24259</name>
</gene>